<comment type="subcellular location">
    <subcellularLocation>
        <location evidence="1">Secreted</location>
    </subcellularLocation>
</comment>
<dbReference type="InterPro" id="IPR018511">
    <property type="entry name" value="Hemolysin-typ_Ca-bd_CS"/>
</dbReference>
<organism evidence="3 4">
    <name type="scientific">Martelella radicis</name>
    <dbReference type="NCBI Taxonomy" id="1397476"/>
    <lineage>
        <taxon>Bacteria</taxon>
        <taxon>Pseudomonadati</taxon>
        <taxon>Pseudomonadota</taxon>
        <taxon>Alphaproteobacteria</taxon>
        <taxon>Hyphomicrobiales</taxon>
        <taxon>Aurantimonadaceae</taxon>
        <taxon>Martelella</taxon>
    </lineage>
</organism>
<evidence type="ECO:0000256" key="2">
    <source>
        <dbReference type="ARBA" id="ARBA00022525"/>
    </source>
</evidence>
<evidence type="ECO:0000313" key="3">
    <source>
        <dbReference type="EMBL" id="MBB4121864.1"/>
    </source>
</evidence>
<evidence type="ECO:0000313" key="4">
    <source>
        <dbReference type="Proteomes" id="UP000530571"/>
    </source>
</evidence>
<dbReference type="InterPro" id="IPR011049">
    <property type="entry name" value="Serralysin-like_metalloprot_C"/>
</dbReference>
<dbReference type="Gene3D" id="2.160.20.160">
    <property type="match status" value="1"/>
</dbReference>
<evidence type="ECO:0000256" key="1">
    <source>
        <dbReference type="ARBA" id="ARBA00004613"/>
    </source>
</evidence>
<dbReference type="AlphaFoldDB" id="A0A7W6KKK6"/>
<dbReference type="PROSITE" id="PS00330">
    <property type="entry name" value="HEMOLYSIN_CALCIUM"/>
    <property type="match status" value="4"/>
</dbReference>
<dbReference type="PANTHER" id="PTHR38340:SF1">
    <property type="entry name" value="S-LAYER PROTEIN"/>
    <property type="match status" value="1"/>
</dbReference>
<dbReference type="InterPro" id="IPR001343">
    <property type="entry name" value="Hemolysn_Ca-bd"/>
</dbReference>
<comment type="caution">
    <text evidence="3">The sequence shown here is derived from an EMBL/GenBank/DDBJ whole genome shotgun (WGS) entry which is preliminary data.</text>
</comment>
<dbReference type="GO" id="GO:0005576">
    <property type="term" value="C:extracellular region"/>
    <property type="evidence" value="ECO:0007669"/>
    <property type="project" value="UniProtKB-SubCell"/>
</dbReference>
<dbReference type="RefSeq" id="WP_183485101.1">
    <property type="nucleotide sequence ID" value="NZ_JACIDZ010000005.1"/>
</dbReference>
<dbReference type="PANTHER" id="PTHR38340">
    <property type="entry name" value="S-LAYER PROTEIN"/>
    <property type="match status" value="1"/>
</dbReference>
<keyword evidence="4" id="KW-1185">Reference proteome</keyword>
<dbReference type="InterPro" id="IPR050557">
    <property type="entry name" value="RTX_toxin/Mannuronan_C5-epim"/>
</dbReference>
<dbReference type="SUPFAM" id="SSF51120">
    <property type="entry name" value="beta-Roll"/>
    <property type="match status" value="3"/>
</dbReference>
<dbReference type="GO" id="GO:0005509">
    <property type="term" value="F:calcium ion binding"/>
    <property type="evidence" value="ECO:0007669"/>
    <property type="project" value="InterPro"/>
</dbReference>
<dbReference type="Gene3D" id="2.150.10.10">
    <property type="entry name" value="Serralysin-like metalloprotease, C-terminal"/>
    <property type="match status" value="2"/>
</dbReference>
<sequence>MRNQFWIDVLGEDQTRSTQGKDKTQYLEMIGDAEGNASAAQDDEVRQHHARDLFAPDPAALPSNADGYDEKARQVVPVDGSVLTAQPDTFSFEGRSRSAWQTGTGDLALPSFAEAQTVGGYAGTAAYDVYDDDFEVTKSTYASGGSSMPGYGIWMSCTIEGDKHVALVIEDVDYSRDWFYEYIHYLEVNYHSNIKGISNLRTYHNYNEFFVGKNTYAAKITFGSKYDYLRIDDRDTDFAIQAEMGAGDDWLRSENASEMPFAYFDLGDGDDHAVICGTSSKPANNDNYYLWNVIIKGGNGNDNIAYEKGGNAMVFGEDGNDFLTFSFGDGWRSGIVDAWGGEGHDTFMSMALTGKDIIVESAAPDSDWNLITFAYALQDVIGSVPGAGLLTMGMRQLIRVGEYVLHGGNHGHDYSFHADTKTYLQVCDFDPREDSFVQWFENQNSHKGSYSFSVVGSPTQYLGIYLGGHTVAEIRLDNDVVPEISKIAHEHGQSLRPGDAGYFAAEMALLNSILASGIYYMKEYDVFKFWSEGQSFAEAKQINGDSSFMESFRESGVYDSWNNLYKSMYNGDFVASFGNSGIIQGGGGYSGYSIALGTEQSDIIYAGKRVGLDPTHDIDDDPKKSDVFGLGGHDRIFGSRGEDRIYAGSGDDMIDGGRGDDLIYGDAGNDIIHGGDGNDIIYGGGTKAADGQSSIMGPALFDRDTIYGGAGDDFIYGELGNDTINGGTGDDSLYGGSESDTFVFEAMFGHDKILDFALSKDKIDLSQIAELDSWNELQSHLYYNPADEDLGYCAVIKAGENEIDIALAAGQQLAESDFIFA</sequence>
<dbReference type="Proteomes" id="UP000530571">
    <property type="component" value="Unassembled WGS sequence"/>
</dbReference>
<accession>A0A7W6KKK6</accession>
<dbReference type="EMBL" id="JACIDZ010000005">
    <property type="protein sequence ID" value="MBB4121864.1"/>
    <property type="molecule type" value="Genomic_DNA"/>
</dbReference>
<proteinExistence type="predicted"/>
<keyword evidence="2" id="KW-0964">Secreted</keyword>
<dbReference type="Pfam" id="PF00353">
    <property type="entry name" value="HemolysinCabind"/>
    <property type="match status" value="2"/>
</dbReference>
<protein>
    <recommendedName>
        <fullName evidence="5">Calcium-binding protein</fullName>
    </recommendedName>
</protein>
<name>A0A7W6KKK6_9HYPH</name>
<evidence type="ECO:0008006" key="5">
    <source>
        <dbReference type="Google" id="ProtNLM"/>
    </source>
</evidence>
<reference evidence="3 4" key="1">
    <citation type="submission" date="2020-08" db="EMBL/GenBank/DDBJ databases">
        <title>Genomic Encyclopedia of Type Strains, Phase IV (KMG-IV): sequencing the most valuable type-strain genomes for metagenomic binning, comparative biology and taxonomic classification.</title>
        <authorList>
            <person name="Goeker M."/>
        </authorList>
    </citation>
    <scope>NUCLEOTIDE SEQUENCE [LARGE SCALE GENOMIC DNA]</scope>
    <source>
        <strain evidence="3 4">DSM 28101</strain>
    </source>
</reference>
<gene>
    <name evidence="3" type="ORF">GGR30_001790</name>
</gene>
<dbReference type="PRINTS" id="PR00313">
    <property type="entry name" value="CABNDNGRPT"/>
</dbReference>